<gene>
    <name evidence="3" type="ORF">PQ456_14005</name>
</gene>
<feature type="binding site" evidence="2">
    <location>
        <begin position="7"/>
        <end position="14"/>
    </location>
    <ligand>
        <name>substrate</name>
    </ligand>
</feature>
<name>A0AAX3LXE5_9BACL</name>
<accession>A0AAX3LXE5</accession>
<dbReference type="Proteomes" id="UP001220509">
    <property type="component" value="Chromosome"/>
</dbReference>
<dbReference type="SUPFAM" id="SSF53254">
    <property type="entry name" value="Phosphoglycerate mutase-like"/>
    <property type="match status" value="1"/>
</dbReference>
<evidence type="ECO:0000256" key="1">
    <source>
        <dbReference type="PIRSR" id="PIRSR613078-1"/>
    </source>
</evidence>
<dbReference type="InterPro" id="IPR013078">
    <property type="entry name" value="His_Pase_superF_clade-1"/>
</dbReference>
<dbReference type="RefSeq" id="WP_273612855.1">
    <property type="nucleotide sequence ID" value="NZ_CP117416.1"/>
</dbReference>
<dbReference type="InterPro" id="IPR029033">
    <property type="entry name" value="His_PPase_superfam"/>
</dbReference>
<keyword evidence="4" id="KW-1185">Reference proteome</keyword>
<evidence type="ECO:0000256" key="2">
    <source>
        <dbReference type="PIRSR" id="PIRSR613078-2"/>
    </source>
</evidence>
<evidence type="ECO:0000313" key="3">
    <source>
        <dbReference type="EMBL" id="WCT54315.1"/>
    </source>
</evidence>
<dbReference type="KEGG" id="pka:PQ456_14005"/>
<feature type="binding site" evidence="2">
    <location>
        <position position="61"/>
    </location>
    <ligand>
        <name>substrate</name>
    </ligand>
</feature>
<dbReference type="CDD" id="cd07067">
    <property type="entry name" value="HP_PGM_like"/>
    <property type="match status" value="1"/>
</dbReference>
<dbReference type="Gene3D" id="3.40.50.1240">
    <property type="entry name" value="Phosphoglycerate mutase-like"/>
    <property type="match status" value="1"/>
</dbReference>
<feature type="active site" description="Tele-phosphohistidine intermediate" evidence="1">
    <location>
        <position position="8"/>
    </location>
</feature>
<proteinExistence type="predicted"/>
<dbReference type="PANTHER" id="PTHR48100:SF1">
    <property type="entry name" value="HISTIDINE PHOSPHATASE FAMILY PROTEIN-RELATED"/>
    <property type="match status" value="1"/>
</dbReference>
<dbReference type="EMBL" id="CP117416">
    <property type="protein sequence ID" value="WCT54315.1"/>
    <property type="molecule type" value="Genomic_DNA"/>
</dbReference>
<feature type="active site" description="Proton donor/acceptor" evidence="1">
    <location>
        <position position="86"/>
    </location>
</feature>
<organism evidence="3 4">
    <name type="scientific">Paenibacillus kyungheensis</name>
    <dbReference type="NCBI Taxonomy" id="1452732"/>
    <lineage>
        <taxon>Bacteria</taxon>
        <taxon>Bacillati</taxon>
        <taxon>Bacillota</taxon>
        <taxon>Bacilli</taxon>
        <taxon>Bacillales</taxon>
        <taxon>Paenibacillaceae</taxon>
        <taxon>Paenibacillus</taxon>
    </lineage>
</organism>
<reference evidence="3 4" key="1">
    <citation type="submission" date="2023-02" db="EMBL/GenBank/DDBJ databases">
        <title>Genome sequence of Paenibacillus kyungheensis KACC 18744.</title>
        <authorList>
            <person name="Kim S."/>
            <person name="Heo J."/>
            <person name="Kwon S.-W."/>
        </authorList>
    </citation>
    <scope>NUCLEOTIDE SEQUENCE [LARGE SCALE GENOMIC DNA]</scope>
    <source>
        <strain evidence="3 4">KACC 18744</strain>
    </source>
</reference>
<dbReference type="AlphaFoldDB" id="A0AAX3LXE5"/>
<dbReference type="PANTHER" id="PTHR48100">
    <property type="entry name" value="BROAD-SPECIFICITY PHOSPHATASE YOR283W-RELATED"/>
    <property type="match status" value="1"/>
</dbReference>
<evidence type="ECO:0000313" key="4">
    <source>
        <dbReference type="Proteomes" id="UP001220509"/>
    </source>
</evidence>
<dbReference type="InterPro" id="IPR050275">
    <property type="entry name" value="PGM_Phosphatase"/>
</dbReference>
<dbReference type="SMART" id="SM00855">
    <property type="entry name" value="PGAM"/>
    <property type="match status" value="1"/>
</dbReference>
<dbReference type="GO" id="GO:0016791">
    <property type="term" value="F:phosphatase activity"/>
    <property type="evidence" value="ECO:0007669"/>
    <property type="project" value="TreeGrafter"/>
</dbReference>
<dbReference type="GO" id="GO:0005737">
    <property type="term" value="C:cytoplasm"/>
    <property type="evidence" value="ECO:0007669"/>
    <property type="project" value="TreeGrafter"/>
</dbReference>
<sequence length="193" mass="22351">MRIGLIRHGLTDWNALGRIQGHSDIPLNDEGRSQARRLAERLATESEAISWDFIVASELSRAQETAQIIADRLHIPLLEPDQRLKERAFGQVEGLTWQEREEKWGTDWETLELGQEKIEDIQARGMEFLNQTIEQYPEQNILVVSHGGFLSQLFTLLLKEAHTERIGNLSLTILERTEQEWTTILYNNIQHLE</sequence>
<dbReference type="Pfam" id="PF00300">
    <property type="entry name" value="His_Phos_1"/>
    <property type="match status" value="1"/>
</dbReference>
<protein>
    <submittedName>
        <fullName evidence="3">Histidine phosphatase family protein</fullName>
    </submittedName>
</protein>